<protein>
    <submittedName>
        <fullName evidence="1">Uncharacterized protein</fullName>
    </submittedName>
</protein>
<sequence length="77" mass="9004">MPFGPDKGKSLEMKYGCRCEDKAIESQVLERRKELKKLREKERLFEVFDQNSLINSDLREAVFGTYHPTNRARKGGK</sequence>
<dbReference type="STRING" id="1236973.JCM9157_3847"/>
<evidence type="ECO:0000313" key="2">
    <source>
        <dbReference type="Proteomes" id="UP000018896"/>
    </source>
</evidence>
<comment type="caution">
    <text evidence="1">The sequence shown here is derived from an EMBL/GenBank/DDBJ whole genome shotgun (WGS) entry which is preliminary data.</text>
</comment>
<dbReference type="AlphaFoldDB" id="W4QWY9"/>
<proteinExistence type="predicted"/>
<dbReference type="EMBL" id="BAUV01000039">
    <property type="protein sequence ID" value="GAE36645.1"/>
    <property type="molecule type" value="Genomic_DNA"/>
</dbReference>
<gene>
    <name evidence="1" type="ORF">JCM9157_3847</name>
</gene>
<evidence type="ECO:0000313" key="1">
    <source>
        <dbReference type="EMBL" id="GAE36645.1"/>
    </source>
</evidence>
<accession>W4QWY9</accession>
<keyword evidence="2" id="KW-1185">Reference proteome</keyword>
<dbReference type="Proteomes" id="UP000018896">
    <property type="component" value="Unassembled WGS sequence"/>
</dbReference>
<name>W4QWY9_HALA3</name>
<organism evidence="1 2">
    <name type="scientific">Halalkalibacter akibai (strain ATCC 43226 / DSM 21942 / CIP 109018 / JCM 9157 / 1139)</name>
    <name type="common">Bacillus akibai</name>
    <dbReference type="NCBI Taxonomy" id="1236973"/>
    <lineage>
        <taxon>Bacteria</taxon>
        <taxon>Bacillati</taxon>
        <taxon>Bacillota</taxon>
        <taxon>Bacilli</taxon>
        <taxon>Bacillales</taxon>
        <taxon>Bacillaceae</taxon>
        <taxon>Halalkalibacter</taxon>
    </lineage>
</organism>
<reference evidence="1 2" key="1">
    <citation type="journal article" date="2014" name="Genome Announc.">
        <title>Draft Genome Sequences of Three Alkaliphilic Bacillus Strains, Bacillus wakoensis JCM 9140T, Bacillus akibai JCM 9157T, and Bacillus hemicellulosilyticus JCM 9152T.</title>
        <authorList>
            <person name="Yuki M."/>
            <person name="Oshima K."/>
            <person name="Suda W."/>
            <person name="Oshida Y."/>
            <person name="Kitamura K."/>
            <person name="Iida T."/>
            <person name="Hattori M."/>
            <person name="Ohkuma M."/>
        </authorList>
    </citation>
    <scope>NUCLEOTIDE SEQUENCE [LARGE SCALE GENOMIC DNA]</scope>
    <source>
        <strain evidence="1 2">JCM 9157</strain>
    </source>
</reference>